<dbReference type="NCBIfam" id="TIGR02384">
    <property type="entry name" value="RelB_DinJ"/>
    <property type="match status" value="1"/>
</dbReference>
<reference evidence="3" key="1">
    <citation type="submission" date="2019-08" db="EMBL/GenBank/DDBJ databases">
        <authorList>
            <person name="Kucharzyk K."/>
            <person name="Murdoch R.W."/>
            <person name="Higgins S."/>
            <person name="Loffler F."/>
        </authorList>
    </citation>
    <scope>NUCLEOTIDE SEQUENCE</scope>
</reference>
<evidence type="ECO:0000256" key="1">
    <source>
        <dbReference type="ARBA" id="ARBA00010562"/>
    </source>
</evidence>
<gene>
    <name evidence="3" type="ORF">SDC9_02823</name>
</gene>
<evidence type="ECO:0008006" key="4">
    <source>
        <dbReference type="Google" id="ProtNLM"/>
    </source>
</evidence>
<keyword evidence="2" id="KW-1277">Toxin-antitoxin system</keyword>
<comment type="caution">
    <text evidence="3">The sequence shown here is derived from an EMBL/GenBank/DDBJ whole genome shotgun (WGS) entry which is preliminary data.</text>
</comment>
<dbReference type="Pfam" id="PF04221">
    <property type="entry name" value="RelB"/>
    <property type="match status" value="1"/>
</dbReference>
<protein>
    <recommendedName>
        <fullName evidence="4">Antitoxin DinJ</fullName>
    </recommendedName>
</protein>
<dbReference type="InterPro" id="IPR013321">
    <property type="entry name" value="Arc_rbn_hlx_hlx"/>
</dbReference>
<sequence>MANLQIRVDDALKTQAQAVTAELGMDVATAVRIFLAQMVREKALPFTPSLDPFYSQQNQAHLARLAQEMDASTNSTYRQLIEDAHEAPMA</sequence>
<dbReference type="PANTHER" id="PTHR38781:SF1">
    <property type="entry name" value="ANTITOXIN DINJ-RELATED"/>
    <property type="match status" value="1"/>
</dbReference>
<dbReference type="GO" id="GO:0006351">
    <property type="term" value="P:DNA-templated transcription"/>
    <property type="evidence" value="ECO:0007669"/>
    <property type="project" value="TreeGrafter"/>
</dbReference>
<dbReference type="PANTHER" id="PTHR38781">
    <property type="entry name" value="ANTITOXIN DINJ-RELATED"/>
    <property type="match status" value="1"/>
</dbReference>
<dbReference type="GO" id="GO:0006355">
    <property type="term" value="P:regulation of DNA-templated transcription"/>
    <property type="evidence" value="ECO:0007669"/>
    <property type="project" value="InterPro"/>
</dbReference>
<accession>A0A644SUF8</accession>
<dbReference type="EMBL" id="VSSQ01000004">
    <property type="protein sequence ID" value="MPL57322.1"/>
    <property type="molecule type" value="Genomic_DNA"/>
</dbReference>
<evidence type="ECO:0000313" key="3">
    <source>
        <dbReference type="EMBL" id="MPL57322.1"/>
    </source>
</evidence>
<proteinExistence type="inferred from homology"/>
<comment type="similarity">
    <text evidence="1">Belongs to the RelB/DinJ antitoxin family.</text>
</comment>
<organism evidence="3">
    <name type="scientific">bioreactor metagenome</name>
    <dbReference type="NCBI Taxonomy" id="1076179"/>
    <lineage>
        <taxon>unclassified sequences</taxon>
        <taxon>metagenomes</taxon>
        <taxon>ecological metagenomes</taxon>
    </lineage>
</organism>
<dbReference type="Gene3D" id="1.10.1220.10">
    <property type="entry name" value="Met repressor-like"/>
    <property type="match status" value="1"/>
</dbReference>
<name>A0A644SUF8_9ZZZZ</name>
<evidence type="ECO:0000256" key="2">
    <source>
        <dbReference type="ARBA" id="ARBA00022649"/>
    </source>
</evidence>
<dbReference type="InterPro" id="IPR007337">
    <property type="entry name" value="RelB/DinJ"/>
</dbReference>
<dbReference type="AlphaFoldDB" id="A0A644SUF8"/>